<dbReference type="EMBL" id="JAAGOH010000002">
    <property type="protein sequence ID" value="NDY90025.1"/>
    <property type="molecule type" value="Genomic_DNA"/>
</dbReference>
<feature type="chain" id="PRO_5028938651" evidence="1">
    <location>
        <begin position="27"/>
        <end position="96"/>
    </location>
</feature>
<proteinExistence type="predicted"/>
<comment type="caution">
    <text evidence="2">The sequence shown here is derived from an EMBL/GenBank/DDBJ whole genome shotgun (WGS) entry which is preliminary data.</text>
</comment>
<evidence type="ECO:0000313" key="3">
    <source>
        <dbReference type="Proteomes" id="UP000484255"/>
    </source>
</evidence>
<reference evidence="2 3" key="1">
    <citation type="submission" date="2020-02" db="EMBL/GenBank/DDBJ databases">
        <title>Ideonella bacterium strain TBM-1.</title>
        <authorList>
            <person name="Chen W.-M."/>
        </authorList>
    </citation>
    <scope>NUCLEOTIDE SEQUENCE [LARGE SCALE GENOMIC DNA]</scope>
    <source>
        <strain evidence="2 3">TBM-1</strain>
    </source>
</reference>
<dbReference type="RefSeq" id="WP_163455888.1">
    <property type="nucleotide sequence ID" value="NZ_JAAGOH010000002.1"/>
</dbReference>
<name>A0A7C9TIR2_9BURK</name>
<feature type="signal peptide" evidence="1">
    <location>
        <begin position="1"/>
        <end position="26"/>
    </location>
</feature>
<gene>
    <name evidence="2" type="ORF">G3A44_02320</name>
</gene>
<accession>A0A7C9TIR2</accession>
<sequence length="96" mass="10235">MTMRQILSGCGLVVGLWLCTWTGAAAQAVAAPRAEACNAEMGKFVQALDFVRDAQGPQAATQLREKLLPAKLEAELMGQDGTCAVVKYLRGKRLLG</sequence>
<keyword evidence="1" id="KW-0732">Signal</keyword>
<evidence type="ECO:0000313" key="2">
    <source>
        <dbReference type="EMBL" id="NDY90025.1"/>
    </source>
</evidence>
<dbReference type="AlphaFoldDB" id="A0A7C9TIR2"/>
<evidence type="ECO:0000256" key="1">
    <source>
        <dbReference type="SAM" id="SignalP"/>
    </source>
</evidence>
<protein>
    <submittedName>
        <fullName evidence="2">Uncharacterized protein</fullName>
    </submittedName>
</protein>
<organism evidence="2 3">
    <name type="scientific">Ideonella livida</name>
    <dbReference type="NCBI Taxonomy" id="2707176"/>
    <lineage>
        <taxon>Bacteria</taxon>
        <taxon>Pseudomonadati</taxon>
        <taxon>Pseudomonadota</taxon>
        <taxon>Betaproteobacteria</taxon>
        <taxon>Burkholderiales</taxon>
        <taxon>Sphaerotilaceae</taxon>
        <taxon>Ideonella</taxon>
    </lineage>
</organism>
<keyword evidence="3" id="KW-1185">Reference proteome</keyword>
<dbReference type="Proteomes" id="UP000484255">
    <property type="component" value="Unassembled WGS sequence"/>
</dbReference>